<dbReference type="AlphaFoldDB" id="A0A513TZK3"/>
<dbReference type="InterPro" id="IPR000683">
    <property type="entry name" value="Gfo/Idh/MocA-like_OxRdtase_N"/>
</dbReference>
<keyword evidence="2" id="KW-0560">Oxidoreductase</keyword>
<feature type="domain" description="Gfo/Idh/MocA-like oxidoreductase N-terminal" evidence="3">
    <location>
        <begin position="4"/>
        <end position="99"/>
    </location>
</feature>
<sequence>MAACAGTEISVVASRDLIRAQETARAYGCRAVQGYESVLGDPMVDAVYVPVPAALHADWAEAALRAGKHVLVEKPLATEYGRTAELIGFARERSLALMENVMFVHHGQHEAVRKLVADGTVGGLRAFRAEFTVPGRPDDDIRYRPELAGGALWDTGVYPLRAALHFLGPQLSVAGAALSNGAGRQVDTAGAALLRTPEGVTAQLSFGLDHGYRSLYELVGSHGRITVDHAFTPPAGHSPVVRLENGDGTRELTLPADDQVAATVRAFVAAARAGAAPDSSTVRRQAELLASIRQAAR</sequence>
<protein>
    <submittedName>
        <fullName evidence="5">DNDP-hexose 3-ketoreductase</fullName>
    </submittedName>
</protein>
<dbReference type="GO" id="GO:0016491">
    <property type="term" value="F:oxidoreductase activity"/>
    <property type="evidence" value="ECO:0007669"/>
    <property type="project" value="UniProtKB-KW"/>
</dbReference>
<evidence type="ECO:0000313" key="5">
    <source>
        <dbReference type="EMBL" id="QDG00816.1"/>
    </source>
</evidence>
<comment type="similarity">
    <text evidence="1">Belongs to the Gfo/Idh/MocA family.</text>
</comment>
<dbReference type="InterPro" id="IPR055170">
    <property type="entry name" value="GFO_IDH_MocA-like_dom"/>
</dbReference>
<dbReference type="EMBL" id="MK240316">
    <property type="protein sequence ID" value="QDG00816.1"/>
    <property type="molecule type" value="Genomic_DNA"/>
</dbReference>
<dbReference type="InterPro" id="IPR036291">
    <property type="entry name" value="NAD(P)-bd_dom_sf"/>
</dbReference>
<evidence type="ECO:0000259" key="3">
    <source>
        <dbReference type="Pfam" id="PF01408"/>
    </source>
</evidence>
<dbReference type="PANTHER" id="PTHR22604">
    <property type="entry name" value="OXIDOREDUCTASES"/>
    <property type="match status" value="1"/>
</dbReference>
<reference evidence="5" key="1">
    <citation type="submission" date="2018-11" db="EMBL/GenBank/DDBJ databases">
        <authorList>
            <person name="Mo J."/>
        </authorList>
    </citation>
    <scope>NUCLEOTIDE SEQUENCE</scope>
    <source>
        <strain evidence="5">NTK97</strain>
    </source>
</reference>
<dbReference type="Pfam" id="PF01408">
    <property type="entry name" value="GFO_IDH_MocA"/>
    <property type="match status" value="1"/>
</dbReference>
<dbReference type="SUPFAM" id="SSF51735">
    <property type="entry name" value="NAD(P)-binding Rossmann-fold domains"/>
    <property type="match status" value="1"/>
</dbReference>
<dbReference type="GO" id="GO:0000166">
    <property type="term" value="F:nucleotide binding"/>
    <property type="evidence" value="ECO:0007669"/>
    <property type="project" value="InterPro"/>
</dbReference>
<name>A0A513TZK3_STRGR</name>
<dbReference type="InterPro" id="IPR050984">
    <property type="entry name" value="Gfo/Idh/MocA_domain"/>
</dbReference>
<dbReference type="Gene3D" id="3.40.50.720">
    <property type="entry name" value="NAD(P)-binding Rossmann-like Domain"/>
    <property type="match status" value="1"/>
</dbReference>
<dbReference type="PANTHER" id="PTHR22604:SF105">
    <property type="entry name" value="TRANS-1,2-DIHYDROBENZENE-1,2-DIOL DEHYDROGENASE"/>
    <property type="match status" value="1"/>
</dbReference>
<dbReference type="SUPFAM" id="SSF55347">
    <property type="entry name" value="Glyceraldehyde-3-phosphate dehydrogenase-like, C-terminal domain"/>
    <property type="match status" value="1"/>
</dbReference>
<accession>A0A513TZK3</accession>
<dbReference type="Pfam" id="PF22725">
    <property type="entry name" value="GFO_IDH_MocA_C3"/>
    <property type="match status" value="1"/>
</dbReference>
<proteinExistence type="inferred from homology"/>
<dbReference type="Gene3D" id="3.30.360.10">
    <property type="entry name" value="Dihydrodipicolinate Reductase, domain 2"/>
    <property type="match status" value="1"/>
</dbReference>
<evidence type="ECO:0000256" key="2">
    <source>
        <dbReference type="ARBA" id="ARBA00023002"/>
    </source>
</evidence>
<evidence type="ECO:0000259" key="4">
    <source>
        <dbReference type="Pfam" id="PF22725"/>
    </source>
</evidence>
<evidence type="ECO:0000256" key="1">
    <source>
        <dbReference type="ARBA" id="ARBA00010928"/>
    </source>
</evidence>
<feature type="domain" description="GFO/IDH/MocA-like oxidoreductase" evidence="4">
    <location>
        <begin position="110"/>
        <end position="225"/>
    </location>
</feature>
<organism evidence="5">
    <name type="scientific">Streptomyces griseus</name>
    <dbReference type="NCBI Taxonomy" id="1911"/>
    <lineage>
        <taxon>Bacteria</taxon>
        <taxon>Bacillati</taxon>
        <taxon>Actinomycetota</taxon>
        <taxon>Actinomycetes</taxon>
        <taxon>Kitasatosporales</taxon>
        <taxon>Streptomycetaceae</taxon>
        <taxon>Streptomyces</taxon>
    </lineage>
</organism>